<dbReference type="Gene3D" id="3.40.50.150">
    <property type="entry name" value="Vaccinia Virus protein VP39"/>
    <property type="match status" value="1"/>
</dbReference>
<gene>
    <name evidence="1" type="ORF">FW778_19320</name>
</gene>
<accession>A0A5J5ICF8</accession>
<dbReference type="AlphaFoldDB" id="A0A5J5ICF8"/>
<dbReference type="InterPro" id="IPR029063">
    <property type="entry name" value="SAM-dependent_MTases_sf"/>
</dbReference>
<evidence type="ECO:0000313" key="1">
    <source>
        <dbReference type="EMBL" id="KAA9036381.1"/>
    </source>
</evidence>
<sequence>MSKTVIFMAQVKSYQSLIEVCSLKIDGILSKPPLMKKTIKRIFSIFGLELRRVPKHVKIEDNEQRPITHRETSKTSIDEYKVFEINSPIEHNTENRMNDFFSDAKIIEQYLVPSRLEFYRSVIATAQQNDVTFYRKSIVDVGCGTGHLLSFLSENFPESNYSGIDFSEAALLIAKKTLPTAVFKKANIYEKLNEKFDIVICTEVLEHLTNPDSALLNLLEGLKPGGVCILSVPNGRIDNYDGHINFWSPESWKIYIERHAPEGSIAISGELGNQTDLFAIVKTWL</sequence>
<keyword evidence="2" id="KW-1185">Reference proteome</keyword>
<dbReference type="GO" id="GO:0032259">
    <property type="term" value="P:methylation"/>
    <property type="evidence" value="ECO:0007669"/>
    <property type="project" value="UniProtKB-KW"/>
</dbReference>
<name>A0A5J5ICF8_9BACT</name>
<dbReference type="Proteomes" id="UP000326903">
    <property type="component" value="Unassembled WGS sequence"/>
</dbReference>
<dbReference type="Pfam" id="PF13489">
    <property type="entry name" value="Methyltransf_23"/>
    <property type="match status" value="1"/>
</dbReference>
<dbReference type="PANTHER" id="PTHR43861">
    <property type="entry name" value="TRANS-ACONITATE 2-METHYLTRANSFERASE-RELATED"/>
    <property type="match status" value="1"/>
</dbReference>
<keyword evidence="1" id="KW-0489">Methyltransferase</keyword>
<reference evidence="1 2" key="1">
    <citation type="submission" date="2019-09" db="EMBL/GenBank/DDBJ databases">
        <title>Draft genome sequence of Ginsengibacter sp. BR5-29.</title>
        <authorList>
            <person name="Im W.-T."/>
        </authorList>
    </citation>
    <scope>NUCLEOTIDE SEQUENCE [LARGE SCALE GENOMIC DNA]</scope>
    <source>
        <strain evidence="1 2">BR5-29</strain>
    </source>
</reference>
<dbReference type="EMBL" id="VYQF01000008">
    <property type="protein sequence ID" value="KAA9036381.1"/>
    <property type="molecule type" value="Genomic_DNA"/>
</dbReference>
<dbReference type="SUPFAM" id="SSF53335">
    <property type="entry name" value="S-adenosyl-L-methionine-dependent methyltransferases"/>
    <property type="match status" value="1"/>
</dbReference>
<comment type="caution">
    <text evidence="1">The sequence shown here is derived from an EMBL/GenBank/DDBJ whole genome shotgun (WGS) entry which is preliminary data.</text>
</comment>
<dbReference type="GO" id="GO:0008168">
    <property type="term" value="F:methyltransferase activity"/>
    <property type="evidence" value="ECO:0007669"/>
    <property type="project" value="UniProtKB-KW"/>
</dbReference>
<keyword evidence="1" id="KW-0808">Transferase</keyword>
<evidence type="ECO:0000313" key="2">
    <source>
        <dbReference type="Proteomes" id="UP000326903"/>
    </source>
</evidence>
<organism evidence="1 2">
    <name type="scientific">Ginsengibacter hankyongi</name>
    <dbReference type="NCBI Taxonomy" id="2607284"/>
    <lineage>
        <taxon>Bacteria</taxon>
        <taxon>Pseudomonadati</taxon>
        <taxon>Bacteroidota</taxon>
        <taxon>Chitinophagia</taxon>
        <taxon>Chitinophagales</taxon>
        <taxon>Chitinophagaceae</taxon>
        <taxon>Ginsengibacter</taxon>
    </lineage>
</organism>
<protein>
    <submittedName>
        <fullName evidence="1">Class I SAM-dependent methyltransferase</fullName>
    </submittedName>
</protein>
<dbReference type="CDD" id="cd02440">
    <property type="entry name" value="AdoMet_MTases"/>
    <property type="match status" value="1"/>
</dbReference>
<proteinExistence type="predicted"/>